<organism evidence="1 2">
    <name type="scientific">Mesorhizobium tianshanense</name>
    <dbReference type="NCBI Taxonomy" id="39844"/>
    <lineage>
        <taxon>Bacteria</taxon>
        <taxon>Pseudomonadati</taxon>
        <taxon>Pseudomonadota</taxon>
        <taxon>Alphaproteobacteria</taxon>
        <taxon>Hyphomicrobiales</taxon>
        <taxon>Phyllobacteriaceae</taxon>
        <taxon>Mesorhizobium</taxon>
    </lineage>
</organism>
<reference evidence="1 2" key="1">
    <citation type="journal article" date="2015" name="Stand. Genomic Sci.">
        <title>Genomic Encyclopedia of Bacterial and Archaeal Type Strains, Phase III: the genomes of soil and plant-associated and newly described type strains.</title>
        <authorList>
            <person name="Whitman W.B."/>
            <person name="Woyke T."/>
            <person name="Klenk H.P."/>
            <person name="Zhou Y."/>
            <person name="Lilburn T.G."/>
            <person name="Beck B.J."/>
            <person name="De Vos P."/>
            <person name="Vandamme P."/>
            <person name="Eisen J.A."/>
            <person name="Garrity G."/>
            <person name="Hugenholtz P."/>
            <person name="Kyrpides N.C."/>
        </authorList>
    </citation>
    <scope>NUCLEOTIDE SEQUENCE [LARGE SCALE GENOMIC DNA]</scope>
    <source>
        <strain evidence="1 2">CGMCC 1.2546</strain>
    </source>
</reference>
<dbReference type="Proteomes" id="UP000317122">
    <property type="component" value="Unassembled WGS sequence"/>
</dbReference>
<name>A0A562MH38_9HYPH</name>
<comment type="caution">
    <text evidence="1">The sequence shown here is derived from an EMBL/GenBank/DDBJ whole genome shotgun (WGS) entry which is preliminary data.</text>
</comment>
<dbReference type="AlphaFoldDB" id="A0A562MH38"/>
<accession>A0A562MH38</accession>
<evidence type="ECO:0000313" key="2">
    <source>
        <dbReference type="Proteomes" id="UP000317122"/>
    </source>
</evidence>
<keyword evidence="2" id="KW-1185">Reference proteome</keyword>
<evidence type="ECO:0008006" key="3">
    <source>
        <dbReference type="Google" id="ProtNLM"/>
    </source>
</evidence>
<gene>
    <name evidence="1" type="ORF">IQ26_07161</name>
</gene>
<evidence type="ECO:0000313" key="1">
    <source>
        <dbReference type="EMBL" id="TWI19243.1"/>
    </source>
</evidence>
<protein>
    <recommendedName>
        <fullName evidence="3">Metallothionein</fullName>
    </recommendedName>
</protein>
<proteinExistence type="predicted"/>
<dbReference type="EMBL" id="VLKT01000085">
    <property type="protein sequence ID" value="TWI19243.1"/>
    <property type="molecule type" value="Genomic_DNA"/>
</dbReference>
<dbReference type="RefSeq" id="WP_208760288.1">
    <property type="nucleotide sequence ID" value="NZ_BSPF01000130.1"/>
</dbReference>
<sequence>MPICETCGNDYDKTFEVLMHGEKHVFDSFECAIRALAPVCAHCGTRIVGHGLERSGTFFCCKHCAEAEGVSGPRDRI</sequence>